<accession>A0A6L7F0I5</accession>
<feature type="domain" description="Alcohol dehydrogenase-like N-terminal" evidence="5">
    <location>
        <begin position="23"/>
        <end position="140"/>
    </location>
</feature>
<dbReference type="EMBL" id="WUEK01000001">
    <property type="protein sequence ID" value="MXG88304.1"/>
    <property type="molecule type" value="Genomic_DNA"/>
</dbReference>
<dbReference type="Gene3D" id="3.90.180.10">
    <property type="entry name" value="Medium-chain alcohol dehydrogenases, catalytic domain"/>
    <property type="match status" value="1"/>
</dbReference>
<evidence type="ECO:0000256" key="2">
    <source>
        <dbReference type="ARBA" id="ARBA00022723"/>
    </source>
</evidence>
<comment type="caution">
    <text evidence="6">The sequence shown here is derived from an EMBL/GenBank/DDBJ whole genome shotgun (WGS) entry which is preliminary data.</text>
</comment>
<reference evidence="6 7" key="1">
    <citation type="submission" date="2019-12" db="EMBL/GenBank/DDBJ databases">
        <authorList>
            <person name="Kun Z."/>
        </authorList>
    </citation>
    <scope>NUCLEOTIDE SEQUENCE [LARGE SCALE GENOMIC DNA]</scope>
    <source>
        <strain evidence="6 7">YIM 123512</strain>
    </source>
</reference>
<dbReference type="PROSITE" id="PS00059">
    <property type="entry name" value="ADH_ZINC"/>
    <property type="match status" value="1"/>
</dbReference>
<evidence type="ECO:0000256" key="1">
    <source>
        <dbReference type="ARBA" id="ARBA00001947"/>
    </source>
</evidence>
<proteinExistence type="predicted"/>
<dbReference type="SUPFAM" id="SSF50129">
    <property type="entry name" value="GroES-like"/>
    <property type="match status" value="1"/>
</dbReference>
<evidence type="ECO:0000256" key="3">
    <source>
        <dbReference type="ARBA" id="ARBA00022833"/>
    </source>
</evidence>
<keyword evidence="7" id="KW-1185">Reference proteome</keyword>
<dbReference type="InterPro" id="IPR013154">
    <property type="entry name" value="ADH-like_N"/>
</dbReference>
<gene>
    <name evidence="6" type="ORF">GRQ65_01915</name>
</gene>
<sequence length="335" mass="33861">MRALVLTGPGRSEVRDVPAPVAGPGEVVVEVARVGVCGTDAELFSGEMEYVEQGLTTYPFTPGHEWCGTVVEVGSDVDVAWLGRRVTGDTMLGCGVCPRCRAGRHHVCEQRSEIGIRGDYPGALAERLRVPAGALLALPDAVDDTAGAMVEPGGNALRAVRAAALAPGERLLVVGTGTIGLLVASFAGAAGLEVHLAGVAGPSLEFAASLWPGRTSTLGEVEPGWDAVVDASSGSGVPATAVRLVEPGRRVVLIGLAAGPSTLDTRELVLRDVTAVGVLAASAGLDGAVTAYAEGRVDPAPLVGAVVGLDEVHDVLAGHRPAGAGGPKVHVDPRA</sequence>
<keyword evidence="2" id="KW-0479">Metal-binding</keyword>
<dbReference type="PANTHER" id="PTHR43401:SF2">
    <property type="entry name" value="L-THREONINE 3-DEHYDROGENASE"/>
    <property type="match status" value="1"/>
</dbReference>
<keyword evidence="4" id="KW-0560">Oxidoreductase</keyword>
<dbReference type="InterPro" id="IPR011032">
    <property type="entry name" value="GroES-like_sf"/>
</dbReference>
<dbReference type="Gene3D" id="3.40.50.720">
    <property type="entry name" value="NAD(P)-binding Rossmann-like Domain"/>
    <property type="match status" value="1"/>
</dbReference>
<dbReference type="Proteomes" id="UP000473325">
    <property type="component" value="Unassembled WGS sequence"/>
</dbReference>
<name>A0A6L7F0I5_9ACTN</name>
<dbReference type="GO" id="GO:0016491">
    <property type="term" value="F:oxidoreductase activity"/>
    <property type="evidence" value="ECO:0007669"/>
    <property type="project" value="UniProtKB-KW"/>
</dbReference>
<evidence type="ECO:0000259" key="5">
    <source>
        <dbReference type="Pfam" id="PF08240"/>
    </source>
</evidence>
<dbReference type="Pfam" id="PF08240">
    <property type="entry name" value="ADH_N"/>
    <property type="match status" value="1"/>
</dbReference>
<dbReference type="PANTHER" id="PTHR43401">
    <property type="entry name" value="L-THREONINE 3-DEHYDROGENASE"/>
    <property type="match status" value="1"/>
</dbReference>
<dbReference type="InterPro" id="IPR036291">
    <property type="entry name" value="NAD(P)-bd_dom_sf"/>
</dbReference>
<dbReference type="InterPro" id="IPR050129">
    <property type="entry name" value="Zn_alcohol_dh"/>
</dbReference>
<keyword evidence="3" id="KW-0862">Zinc</keyword>
<protein>
    <submittedName>
        <fullName evidence="6">Alcohol dehydrogenase catalytic domain-containing protein</fullName>
    </submittedName>
</protein>
<organism evidence="6 7">
    <name type="scientific">Nocardioides flavescens</name>
    <dbReference type="NCBI Taxonomy" id="2691959"/>
    <lineage>
        <taxon>Bacteria</taxon>
        <taxon>Bacillati</taxon>
        <taxon>Actinomycetota</taxon>
        <taxon>Actinomycetes</taxon>
        <taxon>Propionibacteriales</taxon>
        <taxon>Nocardioidaceae</taxon>
        <taxon>Nocardioides</taxon>
    </lineage>
</organism>
<evidence type="ECO:0000256" key="4">
    <source>
        <dbReference type="ARBA" id="ARBA00023002"/>
    </source>
</evidence>
<comment type="cofactor">
    <cofactor evidence="1">
        <name>Zn(2+)</name>
        <dbReference type="ChEBI" id="CHEBI:29105"/>
    </cofactor>
</comment>
<evidence type="ECO:0000313" key="6">
    <source>
        <dbReference type="EMBL" id="MXG88304.1"/>
    </source>
</evidence>
<dbReference type="AlphaFoldDB" id="A0A6L7F0I5"/>
<dbReference type="SUPFAM" id="SSF51735">
    <property type="entry name" value="NAD(P)-binding Rossmann-fold domains"/>
    <property type="match status" value="1"/>
</dbReference>
<evidence type="ECO:0000313" key="7">
    <source>
        <dbReference type="Proteomes" id="UP000473325"/>
    </source>
</evidence>
<dbReference type="RefSeq" id="WP_160874560.1">
    <property type="nucleotide sequence ID" value="NZ_WUEK01000001.1"/>
</dbReference>
<dbReference type="InterPro" id="IPR002328">
    <property type="entry name" value="ADH_Zn_CS"/>
</dbReference>
<dbReference type="GO" id="GO:0008270">
    <property type="term" value="F:zinc ion binding"/>
    <property type="evidence" value="ECO:0007669"/>
    <property type="project" value="InterPro"/>
</dbReference>